<evidence type="ECO:0000256" key="3">
    <source>
        <dbReference type="ARBA" id="ARBA00022553"/>
    </source>
</evidence>
<evidence type="ECO:0000256" key="7">
    <source>
        <dbReference type="NCBIfam" id="TIGR01132"/>
    </source>
</evidence>
<keyword evidence="14" id="KW-1185">Reference proteome</keyword>
<evidence type="ECO:0000256" key="4">
    <source>
        <dbReference type="ARBA" id="ARBA00022723"/>
    </source>
</evidence>
<dbReference type="Pfam" id="PF02880">
    <property type="entry name" value="PGM_PMM_III"/>
    <property type="match status" value="1"/>
</dbReference>
<dbReference type="InterPro" id="IPR005845">
    <property type="entry name" value="A-D-PHexomutase_a/b/a-II"/>
</dbReference>
<evidence type="ECO:0000256" key="8">
    <source>
        <dbReference type="RuleBase" id="RU004326"/>
    </source>
</evidence>
<feature type="domain" description="Alpha-D-phosphohexomutase alpha/beta/alpha" evidence="10">
    <location>
        <begin position="41"/>
        <end position="179"/>
    </location>
</feature>
<dbReference type="InterPro" id="IPR036900">
    <property type="entry name" value="A-D-PHexomutase_C_sf"/>
</dbReference>
<evidence type="ECO:0000313" key="14">
    <source>
        <dbReference type="Proteomes" id="UP001236258"/>
    </source>
</evidence>
<dbReference type="Gene3D" id="3.40.120.10">
    <property type="entry name" value="Alpha-D-Glucose-1,6-Bisphosphate, subunit A, domain 3"/>
    <property type="match status" value="3"/>
</dbReference>
<dbReference type="InterPro" id="IPR005846">
    <property type="entry name" value="A-D-PHexomutase_a/b/a-III"/>
</dbReference>
<evidence type="ECO:0000256" key="1">
    <source>
        <dbReference type="ARBA" id="ARBA00001946"/>
    </source>
</evidence>
<dbReference type="GO" id="GO:0004614">
    <property type="term" value="F:phosphoglucomutase activity"/>
    <property type="evidence" value="ECO:0007669"/>
    <property type="project" value="UniProtKB-EC"/>
</dbReference>
<dbReference type="SUPFAM" id="SSF55957">
    <property type="entry name" value="Phosphoglucomutase, C-terminal domain"/>
    <property type="match status" value="1"/>
</dbReference>
<evidence type="ECO:0000256" key="6">
    <source>
        <dbReference type="ARBA" id="ARBA00023235"/>
    </source>
</evidence>
<feature type="domain" description="Alpha-D-phosphohexomutase C-terminal" evidence="9">
    <location>
        <begin position="485"/>
        <end position="535"/>
    </location>
</feature>
<dbReference type="InterPro" id="IPR016066">
    <property type="entry name" value="A-D-PHexomutase_CS"/>
</dbReference>
<evidence type="ECO:0000259" key="11">
    <source>
        <dbReference type="Pfam" id="PF02879"/>
    </source>
</evidence>
<sequence length="549" mass="58656">MSVHPNAGQVAAQDQLIDVCQLISCYYERKPDVSNPQHLVSFGTSGHRGSALAHAFNEPHLLAISQAVAEYRQQAGIHGPLLIGKDTHALSEPAFASVVQVLVANGVRVRIQQGHGFTPTPVISHAIINHNKVHAEKADGLVITPSHNPPQDGGIKYNPPHGGPADTDVTDAIQQRANALLASGLDGVKRIPLDQALASALCEPYDYVQPYVEELQQVVDMAAIAKAGIRIAVDPMGGSGIGYWPVIARHYGLDLTVVNEKVDPAFGFMPLDKDGVIRMDCSSAYAMSHLIQLKDQYDIAIGNDPDFDRHGIVTRSGGLMNPNHYLAVAINYLLSNRPDWPAELKIGKTLVSSALIDRVVAARGRALYEVPVGFKWFVDGLADGSVAFGGEESAGASFLRFDGSAWSTDKDGFILGLLAAEILAKTGVDPYQHYQALTKELGSPLYRRLDAAATPAQKQALKQLDASSVAQIELAGDAILGVMTKAPGNQAGIGGVKVVTQNGWFAARPSGTENTYKIYLESFVDGDHLALLEQDAKSFVDAVFAAINP</sequence>
<comment type="cofactor">
    <cofactor evidence="1">
        <name>Mg(2+)</name>
        <dbReference type="ChEBI" id="CHEBI:18420"/>
    </cofactor>
</comment>
<evidence type="ECO:0000256" key="5">
    <source>
        <dbReference type="ARBA" id="ARBA00022842"/>
    </source>
</evidence>
<feature type="domain" description="Alpha-D-phosphohexomutase alpha/beta/alpha" evidence="12">
    <location>
        <begin position="321"/>
        <end position="439"/>
    </location>
</feature>
<dbReference type="EMBL" id="JAUZVY010000002">
    <property type="protein sequence ID" value="MDP4528815.1"/>
    <property type="molecule type" value="Genomic_DNA"/>
</dbReference>
<evidence type="ECO:0000259" key="9">
    <source>
        <dbReference type="Pfam" id="PF00408"/>
    </source>
</evidence>
<protein>
    <recommendedName>
        <fullName evidence="7">Phosphoglucomutase</fullName>
        <ecNumber evidence="7">5.4.2.2</ecNumber>
    </recommendedName>
</protein>
<keyword evidence="5 8" id="KW-0460">Magnesium</keyword>
<name>A0ABT9GPB7_9GAMM</name>
<dbReference type="Pfam" id="PF00408">
    <property type="entry name" value="PGM_PMM_IV"/>
    <property type="match status" value="1"/>
</dbReference>
<dbReference type="Gene3D" id="3.30.310.50">
    <property type="entry name" value="Alpha-D-phosphohexomutase, C-terminal domain"/>
    <property type="match status" value="1"/>
</dbReference>
<feature type="domain" description="Alpha-D-phosphohexomutase alpha/beta/alpha" evidence="11">
    <location>
        <begin position="210"/>
        <end position="317"/>
    </location>
</feature>
<proteinExistence type="inferred from homology"/>
<dbReference type="Proteomes" id="UP001236258">
    <property type="component" value="Unassembled WGS sequence"/>
</dbReference>
<dbReference type="PROSITE" id="PS00710">
    <property type="entry name" value="PGM_PMM"/>
    <property type="match status" value="1"/>
</dbReference>
<dbReference type="PANTHER" id="PTHR45745:SF1">
    <property type="entry name" value="PHOSPHOGLUCOMUTASE 2B-RELATED"/>
    <property type="match status" value="1"/>
</dbReference>
<dbReference type="RefSeq" id="WP_305944921.1">
    <property type="nucleotide sequence ID" value="NZ_JAUZVY010000002.1"/>
</dbReference>
<dbReference type="EC" id="5.4.2.2" evidence="7"/>
<reference evidence="13 14" key="1">
    <citation type="submission" date="2023-08" db="EMBL/GenBank/DDBJ databases">
        <authorList>
            <person name="Joshi A."/>
            <person name="Thite S."/>
        </authorList>
    </citation>
    <scope>NUCLEOTIDE SEQUENCE [LARGE SCALE GENOMIC DNA]</scope>
    <source>
        <strain evidence="13 14">1E1</strain>
    </source>
</reference>
<dbReference type="Pfam" id="PF02878">
    <property type="entry name" value="PGM_PMM_I"/>
    <property type="match status" value="1"/>
</dbReference>
<dbReference type="NCBIfam" id="TIGR01132">
    <property type="entry name" value="pgm"/>
    <property type="match status" value="1"/>
</dbReference>
<dbReference type="CDD" id="cd05801">
    <property type="entry name" value="PGM_like3"/>
    <property type="match status" value="1"/>
</dbReference>
<comment type="caution">
    <text evidence="13">The sequence shown here is derived from an EMBL/GenBank/DDBJ whole genome shotgun (WGS) entry which is preliminary data.</text>
</comment>
<comment type="similarity">
    <text evidence="2 8">Belongs to the phosphohexose mutase family.</text>
</comment>
<dbReference type="Pfam" id="PF02879">
    <property type="entry name" value="PGM_PMM_II"/>
    <property type="match status" value="1"/>
</dbReference>
<keyword evidence="4 8" id="KW-0479">Metal-binding</keyword>
<dbReference type="InterPro" id="IPR005852">
    <property type="entry name" value="PGM_a-D-Glc-sp"/>
</dbReference>
<evidence type="ECO:0000256" key="2">
    <source>
        <dbReference type="ARBA" id="ARBA00010231"/>
    </source>
</evidence>
<keyword evidence="3" id="KW-0597">Phosphoprotein</keyword>
<accession>A0ABT9GPB7</accession>
<dbReference type="InterPro" id="IPR005844">
    <property type="entry name" value="A-D-PHexomutase_a/b/a-I"/>
</dbReference>
<dbReference type="InterPro" id="IPR016055">
    <property type="entry name" value="A-D-PHexomutase_a/b/a-I/II/III"/>
</dbReference>
<evidence type="ECO:0000313" key="13">
    <source>
        <dbReference type="EMBL" id="MDP4528815.1"/>
    </source>
</evidence>
<gene>
    <name evidence="13" type="primary">pgm</name>
    <name evidence="13" type="ORF">Q3O59_07180</name>
</gene>
<evidence type="ECO:0000259" key="12">
    <source>
        <dbReference type="Pfam" id="PF02880"/>
    </source>
</evidence>
<dbReference type="PANTHER" id="PTHR45745">
    <property type="entry name" value="PHOSPHOMANNOMUTASE 45A"/>
    <property type="match status" value="1"/>
</dbReference>
<organism evidence="13 14">
    <name type="scientific">Alkalimonas delamerensis</name>
    <dbReference type="NCBI Taxonomy" id="265981"/>
    <lineage>
        <taxon>Bacteria</taxon>
        <taxon>Pseudomonadati</taxon>
        <taxon>Pseudomonadota</taxon>
        <taxon>Gammaproteobacteria</taxon>
        <taxon>Alkalimonas</taxon>
    </lineage>
</organism>
<dbReference type="SUPFAM" id="SSF53738">
    <property type="entry name" value="Phosphoglucomutase, first 3 domains"/>
    <property type="match status" value="3"/>
</dbReference>
<keyword evidence="6 13" id="KW-0413">Isomerase</keyword>
<dbReference type="InterPro" id="IPR005843">
    <property type="entry name" value="A-D-PHexomutase_C"/>
</dbReference>
<evidence type="ECO:0000259" key="10">
    <source>
        <dbReference type="Pfam" id="PF02878"/>
    </source>
</evidence>